<comment type="similarity">
    <text evidence="1">Belongs to the short-chain dehydrogenases/reductases (SDR) family.</text>
</comment>
<dbReference type="GO" id="GO:0016491">
    <property type="term" value="F:oxidoreductase activity"/>
    <property type="evidence" value="ECO:0007669"/>
    <property type="project" value="UniProtKB-KW"/>
</dbReference>
<dbReference type="InterPro" id="IPR002347">
    <property type="entry name" value="SDR_fam"/>
</dbReference>
<name>A0ABW5H3B9_9PSEU</name>
<dbReference type="PANTHER" id="PTHR42760:SF115">
    <property type="entry name" value="3-OXOACYL-[ACYL-CARRIER-PROTEIN] REDUCTASE FABG"/>
    <property type="match status" value="1"/>
</dbReference>
<reference evidence="4" key="1">
    <citation type="journal article" date="2019" name="Int. J. Syst. Evol. Microbiol.">
        <title>The Global Catalogue of Microorganisms (GCM) 10K type strain sequencing project: providing services to taxonomists for standard genome sequencing and annotation.</title>
        <authorList>
            <consortium name="The Broad Institute Genomics Platform"/>
            <consortium name="The Broad Institute Genome Sequencing Center for Infectious Disease"/>
            <person name="Wu L."/>
            <person name="Ma J."/>
        </authorList>
    </citation>
    <scope>NUCLEOTIDE SEQUENCE [LARGE SCALE GENOMIC DNA]</scope>
    <source>
        <strain evidence="4">CGMCC 4.7641</strain>
    </source>
</reference>
<dbReference type="InterPro" id="IPR036291">
    <property type="entry name" value="NAD(P)-bd_dom_sf"/>
</dbReference>
<dbReference type="PRINTS" id="PR00080">
    <property type="entry name" value="SDRFAMILY"/>
</dbReference>
<dbReference type="InterPro" id="IPR020904">
    <property type="entry name" value="Sc_DH/Rdtase_CS"/>
</dbReference>
<dbReference type="Pfam" id="PF13561">
    <property type="entry name" value="adh_short_C2"/>
    <property type="match status" value="1"/>
</dbReference>
<sequence>MNVPVAVVTGGASGIGQATAELLAGTGYRVAVLDLVPADIDGVRSIECDVTARASVRQAVDEVVGTLGVPELVVTSAGIYRPAEALDITDEDYDLSFAVNVRGTFLVSQLFAAAMTETGGAIVTVSSVAARQSTPENVLYSATKGAVEALTRGLAVSLAPYGIRANGVAPGPVATAMGHAAAADPEYEKRMLARVLSRSFATPAEIASAIAYLGSRAASQVTGQILPVDGGVLVCR</sequence>
<dbReference type="PRINTS" id="PR00081">
    <property type="entry name" value="GDHRDH"/>
</dbReference>
<dbReference type="Proteomes" id="UP001597483">
    <property type="component" value="Unassembled WGS sequence"/>
</dbReference>
<protein>
    <submittedName>
        <fullName evidence="3">SDR family NAD(P)-dependent oxidoreductase</fullName>
        <ecNumber evidence="3">1.1.1.-</ecNumber>
    </submittedName>
</protein>
<evidence type="ECO:0000256" key="1">
    <source>
        <dbReference type="ARBA" id="ARBA00006484"/>
    </source>
</evidence>
<dbReference type="SUPFAM" id="SSF51735">
    <property type="entry name" value="NAD(P)-binding Rossmann-fold domains"/>
    <property type="match status" value="1"/>
</dbReference>
<evidence type="ECO:0000313" key="4">
    <source>
        <dbReference type="Proteomes" id="UP001597483"/>
    </source>
</evidence>
<dbReference type="PROSITE" id="PS00061">
    <property type="entry name" value="ADH_SHORT"/>
    <property type="match status" value="1"/>
</dbReference>
<comment type="caution">
    <text evidence="3">The sequence shown here is derived from an EMBL/GenBank/DDBJ whole genome shotgun (WGS) entry which is preliminary data.</text>
</comment>
<dbReference type="EC" id="1.1.1.-" evidence="3"/>
<evidence type="ECO:0000256" key="2">
    <source>
        <dbReference type="ARBA" id="ARBA00023002"/>
    </source>
</evidence>
<dbReference type="PANTHER" id="PTHR42760">
    <property type="entry name" value="SHORT-CHAIN DEHYDROGENASES/REDUCTASES FAMILY MEMBER"/>
    <property type="match status" value="1"/>
</dbReference>
<dbReference type="CDD" id="cd05233">
    <property type="entry name" value="SDR_c"/>
    <property type="match status" value="1"/>
</dbReference>
<keyword evidence="2 3" id="KW-0560">Oxidoreductase</keyword>
<accession>A0ABW5H3B9</accession>
<gene>
    <name evidence="3" type="ORF">ACFSVL_10110</name>
</gene>
<organism evidence="3 4">
    <name type="scientific">Amycolatopsis silviterrae</name>
    <dbReference type="NCBI Taxonomy" id="1656914"/>
    <lineage>
        <taxon>Bacteria</taxon>
        <taxon>Bacillati</taxon>
        <taxon>Actinomycetota</taxon>
        <taxon>Actinomycetes</taxon>
        <taxon>Pseudonocardiales</taxon>
        <taxon>Pseudonocardiaceae</taxon>
        <taxon>Amycolatopsis</taxon>
    </lineage>
</organism>
<proteinExistence type="inferred from homology"/>
<keyword evidence="4" id="KW-1185">Reference proteome</keyword>
<dbReference type="Gene3D" id="3.40.50.720">
    <property type="entry name" value="NAD(P)-binding Rossmann-like Domain"/>
    <property type="match status" value="1"/>
</dbReference>
<evidence type="ECO:0000313" key="3">
    <source>
        <dbReference type="EMBL" id="MFD2467748.1"/>
    </source>
</evidence>
<dbReference type="EMBL" id="JBHUKS010000006">
    <property type="protein sequence ID" value="MFD2467748.1"/>
    <property type="molecule type" value="Genomic_DNA"/>
</dbReference>
<dbReference type="RefSeq" id="WP_378302752.1">
    <property type="nucleotide sequence ID" value="NZ_JBHUKS010000006.1"/>
</dbReference>